<dbReference type="AlphaFoldDB" id="A0AA88SCL7"/>
<keyword evidence="2" id="KW-1185">Reference proteome</keyword>
<evidence type="ECO:0000313" key="2">
    <source>
        <dbReference type="Proteomes" id="UP001187415"/>
    </source>
</evidence>
<dbReference type="EMBL" id="JAUPFM010000013">
    <property type="protein sequence ID" value="KAK2832686.1"/>
    <property type="molecule type" value="Genomic_DNA"/>
</dbReference>
<comment type="caution">
    <text evidence="1">The sequence shown here is derived from an EMBL/GenBank/DDBJ whole genome shotgun (WGS) entry which is preliminary data.</text>
</comment>
<proteinExistence type="predicted"/>
<accession>A0AA88SCL7</accession>
<organism evidence="1 2">
    <name type="scientific">Channa striata</name>
    <name type="common">Snakehead murrel</name>
    <name type="synonym">Ophicephalus striatus</name>
    <dbReference type="NCBI Taxonomy" id="64152"/>
    <lineage>
        <taxon>Eukaryota</taxon>
        <taxon>Metazoa</taxon>
        <taxon>Chordata</taxon>
        <taxon>Craniata</taxon>
        <taxon>Vertebrata</taxon>
        <taxon>Euteleostomi</taxon>
        <taxon>Actinopterygii</taxon>
        <taxon>Neopterygii</taxon>
        <taxon>Teleostei</taxon>
        <taxon>Neoteleostei</taxon>
        <taxon>Acanthomorphata</taxon>
        <taxon>Anabantaria</taxon>
        <taxon>Anabantiformes</taxon>
        <taxon>Channoidei</taxon>
        <taxon>Channidae</taxon>
        <taxon>Channa</taxon>
    </lineage>
</organism>
<reference evidence="1" key="1">
    <citation type="submission" date="2023-07" db="EMBL/GenBank/DDBJ databases">
        <title>Chromosome-level Genome Assembly of Striped Snakehead (Channa striata).</title>
        <authorList>
            <person name="Liu H."/>
        </authorList>
    </citation>
    <scope>NUCLEOTIDE SEQUENCE</scope>
    <source>
        <strain evidence="1">Gz</strain>
        <tissue evidence="1">Muscle</tissue>
    </source>
</reference>
<protein>
    <submittedName>
        <fullName evidence="1">Uncharacterized protein</fullName>
    </submittedName>
</protein>
<gene>
    <name evidence="1" type="ORF">Q5P01_016575</name>
</gene>
<name>A0AA88SCL7_CHASR</name>
<sequence length="318" mass="35647">MVGQLNRESDFAEDVLTRALVDTFVSNAYPEFHSEEEVSEPRDERVATVRNDCLLLVCKSVSGLEPRGLSVVKLYNRVCETRVLGEAYAGLLDFARAFGGPRETASGPEDPGHELVNEYTLWHAVRGIERCKPQSAAHALRGSRGLCESEQRVCHTLERVSRVLLRNRHNVRHVGGNQEDALVLPLHPATRKLRIRMELEQLEWLKRRDEIAKQNALGKEISHQLASYSHRLEVIEAPASTASTGTNDRLFPYVCMAVLDPVRRYSARYNMTAERVMLFKHLVALGLSVDTSSILLKSVLQARRGGMIGSPLVEGVER</sequence>
<evidence type="ECO:0000313" key="1">
    <source>
        <dbReference type="EMBL" id="KAK2832686.1"/>
    </source>
</evidence>
<dbReference type="Proteomes" id="UP001187415">
    <property type="component" value="Unassembled WGS sequence"/>
</dbReference>